<dbReference type="RefSeq" id="WP_184313800.1">
    <property type="nucleotide sequence ID" value="NZ_JACHEN010000054.1"/>
</dbReference>
<dbReference type="InterPro" id="IPR036291">
    <property type="entry name" value="NAD(P)-bd_dom_sf"/>
</dbReference>
<evidence type="ECO:0000313" key="1">
    <source>
        <dbReference type="EMBL" id="MBB6218900.1"/>
    </source>
</evidence>
<keyword evidence="2" id="KW-1185">Reference proteome</keyword>
<dbReference type="Gene3D" id="3.40.50.720">
    <property type="entry name" value="NAD(P)-binding Rossmann-like Domain"/>
    <property type="match status" value="1"/>
</dbReference>
<dbReference type="AlphaFoldDB" id="A0A841L405"/>
<comment type="caution">
    <text evidence="1">The sequence shown here is derived from an EMBL/GenBank/DDBJ whole genome shotgun (WGS) entry which is preliminary data.</text>
</comment>
<protein>
    <recommendedName>
        <fullName evidence="3">Malate/lactate dehydrogenase</fullName>
    </recommendedName>
</protein>
<organism evidence="1 2">
    <name type="scientific">Anaerosolibacter carboniphilus</name>
    <dbReference type="NCBI Taxonomy" id="1417629"/>
    <lineage>
        <taxon>Bacteria</taxon>
        <taxon>Bacillati</taxon>
        <taxon>Bacillota</taxon>
        <taxon>Clostridia</taxon>
        <taxon>Peptostreptococcales</taxon>
        <taxon>Thermotaleaceae</taxon>
        <taxon>Anaerosolibacter</taxon>
    </lineage>
</organism>
<dbReference type="EMBL" id="JACHEN010000054">
    <property type="protein sequence ID" value="MBB6218900.1"/>
    <property type="molecule type" value="Genomic_DNA"/>
</dbReference>
<dbReference type="SUPFAM" id="SSF51735">
    <property type="entry name" value="NAD(P)-binding Rossmann-fold domains"/>
    <property type="match status" value="1"/>
</dbReference>
<sequence>MYYYQLGESILISHSQSLAFQRIPEERAAQHQDRMYYLLEGAPGQWRRSYCVSDPSLMFLKAEGIHLLQCQGGFERKVPAWLLDGIRAGKVMAVNTAYPSWQSALNQKYPQKWRIHLFGLGDVGGTLITGLRLLGGDAISEIGIYDRREEKVKRWEYEANQILSANETMSFPPVVGIPKEKLFDCDMFVFCASTGVPAVGEDARDVRMIQFEGNREMMKPYVKMAREKGFQGIFAVVSDPVDPLCKSVFIDSNTNPETGELDYHGLAPEQIRGYGLGVMHARAAFYAEQSQETSHYIREGRAYGPHGKDLIIADSIDNYNEDLSLYLTVKARNANLEVRETGFKPYIAPALSSGSLSILSTIRGEWHYSATFMGGIYMGARNRLTSAGTEIEQLPLPEALVERLQTTYERLEEIL</sequence>
<proteinExistence type="predicted"/>
<name>A0A841L405_9FIRM</name>
<gene>
    <name evidence="1" type="ORF">HNQ80_005075</name>
</gene>
<dbReference type="Proteomes" id="UP000579281">
    <property type="component" value="Unassembled WGS sequence"/>
</dbReference>
<evidence type="ECO:0008006" key="3">
    <source>
        <dbReference type="Google" id="ProtNLM"/>
    </source>
</evidence>
<evidence type="ECO:0000313" key="2">
    <source>
        <dbReference type="Proteomes" id="UP000579281"/>
    </source>
</evidence>
<accession>A0A841L405</accession>
<reference evidence="1 2" key="1">
    <citation type="submission" date="2020-08" db="EMBL/GenBank/DDBJ databases">
        <title>Genomic Encyclopedia of Type Strains, Phase IV (KMG-IV): sequencing the most valuable type-strain genomes for metagenomic binning, comparative biology and taxonomic classification.</title>
        <authorList>
            <person name="Goeker M."/>
        </authorList>
    </citation>
    <scope>NUCLEOTIDE SEQUENCE [LARGE SCALE GENOMIC DNA]</scope>
    <source>
        <strain evidence="1 2">DSM 103526</strain>
    </source>
</reference>